<accession>A0A8G2HUL6</accession>
<keyword evidence="2" id="KW-0812">Transmembrane</keyword>
<sequence length="541" mass="55937">MTNSGKNAVGKAREPRAGVQTLKMVLHWGLGTVLVWGMSLALVVFAWKHPVVTGGVRYGEPVPVPAAEVVLSCPAVPPTVNPKAVDAAGQRVAPPQIAGSLTATVLARSGKVPTDAVFSPLVDSVHEVPAATPTASAAPTSVPKKKSRGKDDDAQAESEPPEDTRSDLVLRPRSAMLFGRFSKPVSGFLRAAPWENRAALAAADIEQSVSSGDYRGLATGTCQVASQDVWLVGGATIPGNSTVLQLMNPSANPVEAKVEVWGDTGKQRFPRGEKLRINPKDQVSIPLESALPSLQSLAVHVSASGAGVAASLMTHNLQGLTAGGVSLVHASVAPGRTQVIPGVAMSEDLGAVRILNPGSETTHASIEVVNENGRFPLPGGAKVTLDAGTVTDFTLGGLQAGNYAVVVTSPDPVVAGAVVYRHGGESEQDPGRFMRDHAWLPALPPGGGVVLGPAAINRQLLVTNLGEANSEFKVAGHTHVVKAGTTAVVPLTEEAADLVEAPDLYVTQVLTTELGDGLGIDSLEPSPDLAQSRQVYVQLRS</sequence>
<evidence type="ECO:0000313" key="4">
    <source>
        <dbReference type="Proteomes" id="UP000255284"/>
    </source>
</evidence>
<comment type="caution">
    <text evidence="3">The sequence shown here is derived from an EMBL/GenBank/DDBJ whole genome shotgun (WGS) entry which is preliminary data.</text>
</comment>
<name>A0A8G2HUL6_9ACTO</name>
<dbReference type="GeneID" id="61168153"/>
<evidence type="ECO:0000256" key="1">
    <source>
        <dbReference type="SAM" id="MobiDB-lite"/>
    </source>
</evidence>
<feature type="region of interest" description="Disordered" evidence="1">
    <location>
        <begin position="129"/>
        <end position="168"/>
    </location>
</feature>
<organism evidence="3 4">
    <name type="scientific">Mobiluncus mulieris</name>
    <dbReference type="NCBI Taxonomy" id="2052"/>
    <lineage>
        <taxon>Bacteria</taxon>
        <taxon>Bacillati</taxon>
        <taxon>Actinomycetota</taxon>
        <taxon>Actinomycetes</taxon>
        <taxon>Actinomycetales</taxon>
        <taxon>Actinomycetaceae</taxon>
        <taxon>Mobiluncus</taxon>
    </lineage>
</organism>
<dbReference type="Pfam" id="PF18986">
    <property type="entry name" value="DUF5719"/>
    <property type="match status" value="1"/>
</dbReference>
<feature type="compositionally biased region" description="Low complexity" evidence="1">
    <location>
        <begin position="129"/>
        <end position="142"/>
    </location>
</feature>
<dbReference type="InterPro" id="IPR043777">
    <property type="entry name" value="DUF5719"/>
</dbReference>
<protein>
    <recommendedName>
        <fullName evidence="5">Secreted protein</fullName>
    </recommendedName>
</protein>
<feature type="transmembrane region" description="Helical" evidence="2">
    <location>
        <begin position="25"/>
        <end position="47"/>
    </location>
</feature>
<evidence type="ECO:0000313" key="3">
    <source>
        <dbReference type="EMBL" id="STO17213.1"/>
    </source>
</evidence>
<dbReference type="RefSeq" id="WP_036369516.1">
    <property type="nucleotide sequence ID" value="NZ_CAMPUA010000002.1"/>
</dbReference>
<reference evidence="3 4" key="1">
    <citation type="submission" date="2018-06" db="EMBL/GenBank/DDBJ databases">
        <authorList>
            <consortium name="Pathogen Informatics"/>
            <person name="Doyle S."/>
        </authorList>
    </citation>
    <scope>NUCLEOTIDE SEQUENCE [LARGE SCALE GENOMIC DNA]</scope>
    <source>
        <strain evidence="3 4">NCTC11819</strain>
    </source>
</reference>
<dbReference type="AlphaFoldDB" id="A0A8G2HUL6"/>
<dbReference type="EMBL" id="UGGQ01000006">
    <property type="protein sequence ID" value="STO17213.1"/>
    <property type="molecule type" value="Genomic_DNA"/>
</dbReference>
<keyword evidence="2" id="KW-0472">Membrane</keyword>
<evidence type="ECO:0000256" key="2">
    <source>
        <dbReference type="SAM" id="Phobius"/>
    </source>
</evidence>
<evidence type="ECO:0008006" key="5">
    <source>
        <dbReference type="Google" id="ProtNLM"/>
    </source>
</evidence>
<dbReference type="Proteomes" id="UP000255284">
    <property type="component" value="Unassembled WGS sequence"/>
</dbReference>
<keyword evidence="2" id="KW-1133">Transmembrane helix</keyword>
<proteinExistence type="predicted"/>
<gene>
    <name evidence="3" type="ORF">NCTC11819_01798</name>
</gene>